<dbReference type="AlphaFoldDB" id="A0AAI9TGH1"/>
<protein>
    <submittedName>
        <fullName evidence="1">Uncharacterized protein</fullName>
    </submittedName>
</protein>
<evidence type="ECO:0000313" key="2">
    <source>
        <dbReference type="Proteomes" id="UP001227192"/>
    </source>
</evidence>
<dbReference type="Proteomes" id="UP001227192">
    <property type="component" value="Unassembled WGS sequence"/>
</dbReference>
<gene>
    <name evidence="1" type="ORF">VN97_g7376</name>
</gene>
<proteinExistence type="predicted"/>
<reference evidence="1" key="1">
    <citation type="submission" date="2015-06" db="EMBL/GenBank/DDBJ databases">
        <authorList>
            <person name="Nguyen H."/>
        </authorList>
    </citation>
    <scope>NUCLEOTIDE SEQUENCE</scope>
    <source>
        <strain evidence="1">DAOM 180753</strain>
    </source>
</reference>
<reference evidence="1" key="2">
    <citation type="journal article" date="2016" name="Fungal Biol.">
        <title>Ochratoxin A production by Penicillium thymicola.</title>
        <authorList>
            <person name="Nguyen H.D.T."/>
            <person name="McMullin D.R."/>
            <person name="Ponomareva E."/>
            <person name="Riley R."/>
            <person name="Pomraning K.R."/>
            <person name="Baker S.E."/>
            <person name="Seifert K.A."/>
        </authorList>
    </citation>
    <scope>NUCLEOTIDE SEQUENCE</scope>
    <source>
        <strain evidence="1">DAOM 180753</strain>
    </source>
</reference>
<keyword evidence="2" id="KW-1185">Reference proteome</keyword>
<sequence>METEKDQSKFLGACWKERNVTSICLLLRAHGLLGNLDPHAGQICYKDGAATGRTAGTIGQTEALVSLKRKRQTLLLQEQRRLMLTNPNSLRSISFIASMQYVRKATQDAVFLCLFPMKMATCG</sequence>
<accession>A0AAI9TGH1</accession>
<comment type="caution">
    <text evidence="1">The sequence shown here is derived from an EMBL/GenBank/DDBJ whole genome shotgun (WGS) entry which is preliminary data.</text>
</comment>
<name>A0AAI9TGH1_PENTH</name>
<organism evidence="1 2">
    <name type="scientific">Penicillium thymicola</name>
    <dbReference type="NCBI Taxonomy" id="293382"/>
    <lineage>
        <taxon>Eukaryota</taxon>
        <taxon>Fungi</taxon>
        <taxon>Dikarya</taxon>
        <taxon>Ascomycota</taxon>
        <taxon>Pezizomycotina</taxon>
        <taxon>Eurotiomycetes</taxon>
        <taxon>Eurotiomycetidae</taxon>
        <taxon>Eurotiales</taxon>
        <taxon>Aspergillaceae</taxon>
        <taxon>Penicillium</taxon>
    </lineage>
</organism>
<evidence type="ECO:0000313" key="1">
    <source>
        <dbReference type="EMBL" id="KAJ9485959.1"/>
    </source>
</evidence>
<dbReference type="EMBL" id="LACB01000236">
    <property type="protein sequence ID" value="KAJ9485959.1"/>
    <property type="molecule type" value="Genomic_DNA"/>
</dbReference>